<reference evidence="2" key="2">
    <citation type="journal article" date="2021" name="PeerJ">
        <title>Extensive microbial diversity within the chicken gut microbiome revealed by metagenomics and culture.</title>
        <authorList>
            <person name="Gilroy R."/>
            <person name="Ravi A."/>
            <person name="Getino M."/>
            <person name="Pursley I."/>
            <person name="Horton D.L."/>
            <person name="Alikhan N.F."/>
            <person name="Baker D."/>
            <person name="Gharbi K."/>
            <person name="Hall N."/>
            <person name="Watson M."/>
            <person name="Adriaenssens E.M."/>
            <person name="Foster-Nyarko E."/>
            <person name="Jarju S."/>
            <person name="Secka A."/>
            <person name="Antonio M."/>
            <person name="Oren A."/>
            <person name="Chaudhuri R.R."/>
            <person name="La Ragione R."/>
            <person name="Hildebrand F."/>
            <person name="Pallen M.J."/>
        </authorList>
    </citation>
    <scope>NUCLEOTIDE SEQUENCE</scope>
    <source>
        <strain evidence="2">CHK184-20233</strain>
    </source>
</reference>
<keyword evidence="1" id="KW-1133">Transmembrane helix</keyword>
<dbReference type="Proteomes" id="UP000824232">
    <property type="component" value="Unassembled WGS sequence"/>
</dbReference>
<proteinExistence type="predicted"/>
<reference evidence="2" key="1">
    <citation type="submission" date="2020-10" db="EMBL/GenBank/DDBJ databases">
        <authorList>
            <person name="Gilroy R."/>
        </authorList>
    </citation>
    <scope>NUCLEOTIDE SEQUENCE</scope>
    <source>
        <strain evidence="2">CHK184-20233</strain>
    </source>
</reference>
<comment type="caution">
    <text evidence="2">The sequence shown here is derived from an EMBL/GenBank/DDBJ whole genome shotgun (WGS) entry which is preliminary data.</text>
</comment>
<evidence type="ECO:0000256" key="1">
    <source>
        <dbReference type="SAM" id="Phobius"/>
    </source>
</evidence>
<evidence type="ECO:0000313" key="2">
    <source>
        <dbReference type="EMBL" id="HIR58496.1"/>
    </source>
</evidence>
<name>A0A9D1DT13_9FIRM</name>
<feature type="transmembrane region" description="Helical" evidence="1">
    <location>
        <begin position="12"/>
        <end position="32"/>
    </location>
</feature>
<dbReference type="AlphaFoldDB" id="A0A9D1DT13"/>
<accession>A0A9D1DT13</accession>
<sequence>MKEATGELNMTVVTIVLIGVIAAFFAFFWPTIQNTIQNTWNDNATSQTDVKFK</sequence>
<gene>
    <name evidence="2" type="ORF">IAB38_00435</name>
</gene>
<evidence type="ECO:0000313" key="3">
    <source>
        <dbReference type="Proteomes" id="UP000824232"/>
    </source>
</evidence>
<organism evidence="2 3">
    <name type="scientific">Candidatus Onthousia excrementipullorum</name>
    <dbReference type="NCBI Taxonomy" id="2840884"/>
    <lineage>
        <taxon>Bacteria</taxon>
        <taxon>Bacillati</taxon>
        <taxon>Bacillota</taxon>
        <taxon>Bacilli</taxon>
        <taxon>Candidatus Onthousia</taxon>
    </lineage>
</organism>
<keyword evidence="1" id="KW-0812">Transmembrane</keyword>
<protein>
    <submittedName>
        <fullName evidence="2">Uncharacterized protein</fullName>
    </submittedName>
</protein>
<keyword evidence="1" id="KW-0472">Membrane</keyword>
<dbReference type="EMBL" id="DVHC01000006">
    <property type="protein sequence ID" value="HIR58496.1"/>
    <property type="molecule type" value="Genomic_DNA"/>
</dbReference>